<dbReference type="InterPro" id="IPR001100">
    <property type="entry name" value="Pyr_nuc-diS_OxRdtase"/>
</dbReference>
<evidence type="ECO:0000256" key="2">
    <source>
        <dbReference type="ARBA" id="ARBA00012608"/>
    </source>
</evidence>
<reference evidence="13" key="1">
    <citation type="submission" date="2022-12" db="EMBL/GenBank/DDBJ databases">
        <title>Paracoccus onchidii sp. nov., isolated from a marine invertebrate from the South China Sea.</title>
        <authorList>
            <person name="Xu S."/>
            <person name="Liu Z."/>
            <person name="Xu Y."/>
        </authorList>
    </citation>
    <scope>NUCLEOTIDE SEQUENCE</scope>
    <source>
        <strain evidence="13">Z330</strain>
    </source>
</reference>
<organism evidence="13 14">
    <name type="scientific">Paracoccus onchidii</name>
    <dbReference type="NCBI Taxonomy" id="3017813"/>
    <lineage>
        <taxon>Bacteria</taxon>
        <taxon>Pseudomonadati</taxon>
        <taxon>Pseudomonadota</taxon>
        <taxon>Alphaproteobacteria</taxon>
        <taxon>Rhodobacterales</taxon>
        <taxon>Paracoccaceae</taxon>
        <taxon>Paracoccus</taxon>
    </lineage>
</organism>
<comment type="catalytic activity">
    <reaction evidence="9 10">
        <text>N(6)-[(R)-dihydrolipoyl]-L-lysyl-[protein] + NAD(+) = N(6)-[(R)-lipoyl]-L-lysyl-[protein] + NADH + H(+)</text>
        <dbReference type="Rhea" id="RHEA:15045"/>
        <dbReference type="Rhea" id="RHEA-COMP:10474"/>
        <dbReference type="Rhea" id="RHEA-COMP:10475"/>
        <dbReference type="ChEBI" id="CHEBI:15378"/>
        <dbReference type="ChEBI" id="CHEBI:57540"/>
        <dbReference type="ChEBI" id="CHEBI:57945"/>
        <dbReference type="ChEBI" id="CHEBI:83099"/>
        <dbReference type="ChEBI" id="CHEBI:83100"/>
        <dbReference type="EC" id="1.8.1.4"/>
    </reaction>
</comment>
<evidence type="ECO:0000256" key="9">
    <source>
        <dbReference type="ARBA" id="ARBA00049187"/>
    </source>
</evidence>
<dbReference type="Proteomes" id="UP001165641">
    <property type="component" value="Unassembled WGS sequence"/>
</dbReference>
<dbReference type="InterPro" id="IPR023753">
    <property type="entry name" value="FAD/NAD-binding_dom"/>
</dbReference>
<dbReference type="PROSITE" id="PS00076">
    <property type="entry name" value="PYRIDINE_REDOX_1"/>
    <property type="match status" value="1"/>
</dbReference>
<dbReference type="Pfam" id="PF07992">
    <property type="entry name" value="Pyr_redox_2"/>
    <property type="match status" value="1"/>
</dbReference>
<feature type="domain" description="FAD/NAD(P)-binding" evidence="12">
    <location>
        <begin position="4"/>
        <end position="326"/>
    </location>
</feature>
<keyword evidence="8 10" id="KW-0676">Redox-active center</keyword>
<dbReference type="Gene3D" id="3.30.390.30">
    <property type="match status" value="1"/>
</dbReference>
<evidence type="ECO:0000256" key="6">
    <source>
        <dbReference type="ARBA" id="ARBA00023027"/>
    </source>
</evidence>
<dbReference type="PRINTS" id="PR00411">
    <property type="entry name" value="PNDRDTASEI"/>
</dbReference>
<evidence type="ECO:0000256" key="3">
    <source>
        <dbReference type="ARBA" id="ARBA00022630"/>
    </source>
</evidence>
<dbReference type="NCBIfam" id="TIGR01350">
    <property type="entry name" value="lipoamide_DH"/>
    <property type="match status" value="1"/>
</dbReference>
<dbReference type="EC" id="1.8.1.4" evidence="2 10"/>
<dbReference type="SUPFAM" id="SSF51905">
    <property type="entry name" value="FAD/NAD(P)-binding domain"/>
    <property type="match status" value="1"/>
</dbReference>
<dbReference type="Pfam" id="PF02852">
    <property type="entry name" value="Pyr_redox_dim"/>
    <property type="match status" value="1"/>
</dbReference>
<feature type="domain" description="Pyridine nucleotide-disulphide oxidoreductase dimerisation" evidence="11">
    <location>
        <begin position="345"/>
        <end position="454"/>
    </location>
</feature>
<evidence type="ECO:0000256" key="1">
    <source>
        <dbReference type="ARBA" id="ARBA00007532"/>
    </source>
</evidence>
<dbReference type="PANTHER" id="PTHR22912:SF151">
    <property type="entry name" value="DIHYDROLIPOYL DEHYDROGENASE, MITOCHONDRIAL"/>
    <property type="match status" value="1"/>
</dbReference>
<sequence>MSTYDLIVIGAGPGGYVCAIRAAQLGLKVACVEGRETLGGTCLNVGCIPSKALLHASHMLHETHENFDKMGLTGAKVKVDWEKMLNYKAETVAGNTKGVEFLFKKNKIDWLKGWATIEAAGKVKVGDTVHETKNIVLATGSVPSSLPGVDVDNDTGIVVDSTGALALPKIPKSMVVIGAGVIGLELGSVYSRLGAEVTVVEYLDVITPGMDAEVQKQFQKVLTKQGLKFVLGAAVKGTSVGKGKATVTYALKKDDSEHSIEAECVLVATGRRPKVDNVGLDKLGVELTDRGFVKIDKHWATNVKGIYAIGDCVPGPMLAHKAEDEGMAVAEVIAGKHGHVNYDVIPGVIYTTPEVANVGLTEAAAKEAGHKVKIGKFPFMGNARAKAMMQADGFVKLIADAETDRVLGCHIVGPNAGEMIHEICVAMEFGASAEDVALTCHAHPTTSEAVREAALACGDGAIHV</sequence>
<evidence type="ECO:0000259" key="12">
    <source>
        <dbReference type="Pfam" id="PF07992"/>
    </source>
</evidence>
<dbReference type="InterPro" id="IPR016156">
    <property type="entry name" value="FAD/NAD-linked_Rdtase_dimer_sf"/>
</dbReference>
<comment type="similarity">
    <text evidence="1 10">Belongs to the class-I pyridine nucleotide-disulfide oxidoreductase family.</text>
</comment>
<dbReference type="RefSeq" id="WP_271889595.1">
    <property type="nucleotide sequence ID" value="NZ_JAQBIE010000017.1"/>
</dbReference>
<evidence type="ECO:0000259" key="11">
    <source>
        <dbReference type="Pfam" id="PF02852"/>
    </source>
</evidence>
<protein>
    <recommendedName>
        <fullName evidence="2 10">Dihydrolipoyl dehydrogenase</fullName>
        <ecNumber evidence="2 10">1.8.1.4</ecNumber>
    </recommendedName>
</protein>
<dbReference type="SUPFAM" id="SSF55424">
    <property type="entry name" value="FAD/NAD-linked reductases, dimerisation (C-terminal) domain"/>
    <property type="match status" value="1"/>
</dbReference>
<evidence type="ECO:0000256" key="7">
    <source>
        <dbReference type="ARBA" id="ARBA00023157"/>
    </source>
</evidence>
<evidence type="ECO:0000256" key="5">
    <source>
        <dbReference type="ARBA" id="ARBA00023002"/>
    </source>
</evidence>
<dbReference type="InterPro" id="IPR004099">
    <property type="entry name" value="Pyr_nucl-diS_OxRdtase_dimer"/>
</dbReference>
<accession>A0ABT4ZGJ6</accession>
<dbReference type="PRINTS" id="PR00368">
    <property type="entry name" value="FADPNR"/>
</dbReference>
<dbReference type="InterPro" id="IPR036188">
    <property type="entry name" value="FAD/NAD-bd_sf"/>
</dbReference>
<dbReference type="InterPro" id="IPR006258">
    <property type="entry name" value="Lipoamide_DH"/>
</dbReference>
<comment type="miscellaneous">
    <text evidence="10">The active site is a redox-active disulfide bond.</text>
</comment>
<comment type="cofactor">
    <cofactor evidence="10">
        <name>FAD</name>
        <dbReference type="ChEBI" id="CHEBI:57692"/>
    </cofactor>
    <text evidence="10">Binds 1 FAD per subunit.</text>
</comment>
<proteinExistence type="inferred from homology"/>
<dbReference type="EMBL" id="JAQBIE010000017">
    <property type="protein sequence ID" value="MDB6178477.1"/>
    <property type="molecule type" value="Genomic_DNA"/>
</dbReference>
<evidence type="ECO:0000313" key="13">
    <source>
        <dbReference type="EMBL" id="MDB6178477.1"/>
    </source>
</evidence>
<evidence type="ECO:0000313" key="14">
    <source>
        <dbReference type="Proteomes" id="UP001165641"/>
    </source>
</evidence>
<evidence type="ECO:0000256" key="10">
    <source>
        <dbReference type="RuleBase" id="RU003692"/>
    </source>
</evidence>
<dbReference type="InterPro" id="IPR050151">
    <property type="entry name" value="Class-I_Pyr_Nuc-Dis_Oxidored"/>
</dbReference>
<keyword evidence="6 10" id="KW-0520">NAD</keyword>
<evidence type="ECO:0000256" key="8">
    <source>
        <dbReference type="ARBA" id="ARBA00023284"/>
    </source>
</evidence>
<dbReference type="PIRSF" id="PIRSF000350">
    <property type="entry name" value="Mercury_reductase_MerA"/>
    <property type="match status" value="1"/>
</dbReference>
<keyword evidence="7" id="KW-1015">Disulfide bond</keyword>
<dbReference type="InterPro" id="IPR012999">
    <property type="entry name" value="Pyr_OxRdtase_I_AS"/>
</dbReference>
<dbReference type="GO" id="GO:0004148">
    <property type="term" value="F:dihydrolipoyl dehydrogenase (NADH) activity"/>
    <property type="evidence" value="ECO:0007669"/>
    <property type="project" value="UniProtKB-EC"/>
</dbReference>
<keyword evidence="4 10" id="KW-0274">FAD</keyword>
<keyword evidence="3 10" id="KW-0285">Flavoprotein</keyword>
<dbReference type="PANTHER" id="PTHR22912">
    <property type="entry name" value="DISULFIDE OXIDOREDUCTASE"/>
    <property type="match status" value="1"/>
</dbReference>
<gene>
    <name evidence="13" type="primary">lpdA</name>
    <name evidence="13" type="ORF">PAF17_13320</name>
</gene>
<evidence type="ECO:0000256" key="4">
    <source>
        <dbReference type="ARBA" id="ARBA00022827"/>
    </source>
</evidence>
<keyword evidence="5 10" id="KW-0560">Oxidoreductase</keyword>
<keyword evidence="14" id="KW-1185">Reference proteome</keyword>
<comment type="caution">
    <text evidence="13">The sequence shown here is derived from an EMBL/GenBank/DDBJ whole genome shotgun (WGS) entry which is preliminary data.</text>
</comment>
<dbReference type="Gene3D" id="3.50.50.60">
    <property type="entry name" value="FAD/NAD(P)-binding domain"/>
    <property type="match status" value="2"/>
</dbReference>
<name>A0ABT4ZGJ6_9RHOB</name>